<proteinExistence type="predicted"/>
<dbReference type="Proteomes" id="UP000214365">
    <property type="component" value="Unassembled WGS sequence"/>
</dbReference>
<dbReference type="GeneID" id="31001455"/>
<reference evidence="2 3" key="1">
    <citation type="submission" date="2015-06" db="EMBL/GenBank/DDBJ databases">
        <title>Talaromyces atroroseus IBT 11181 draft genome.</title>
        <authorList>
            <person name="Rasmussen K.B."/>
            <person name="Rasmussen S."/>
            <person name="Petersen B."/>
            <person name="Sicheritz-Ponten T."/>
            <person name="Mortensen U.H."/>
            <person name="Thrane U."/>
        </authorList>
    </citation>
    <scope>NUCLEOTIDE SEQUENCE [LARGE SCALE GENOMIC DNA]</scope>
    <source>
        <strain evidence="2 3">IBT 11181</strain>
    </source>
</reference>
<gene>
    <name evidence="2" type="ORF">UA08_01700</name>
</gene>
<organism evidence="2 3">
    <name type="scientific">Talaromyces atroroseus</name>
    <dbReference type="NCBI Taxonomy" id="1441469"/>
    <lineage>
        <taxon>Eukaryota</taxon>
        <taxon>Fungi</taxon>
        <taxon>Dikarya</taxon>
        <taxon>Ascomycota</taxon>
        <taxon>Pezizomycotina</taxon>
        <taxon>Eurotiomycetes</taxon>
        <taxon>Eurotiomycetidae</taxon>
        <taxon>Eurotiales</taxon>
        <taxon>Trichocomaceae</taxon>
        <taxon>Talaromyces</taxon>
        <taxon>Talaromyces sect. Trachyspermi</taxon>
    </lineage>
</organism>
<keyword evidence="1" id="KW-0812">Transmembrane</keyword>
<keyword evidence="1" id="KW-1133">Transmembrane helix</keyword>
<evidence type="ECO:0000256" key="1">
    <source>
        <dbReference type="SAM" id="Phobius"/>
    </source>
</evidence>
<feature type="transmembrane region" description="Helical" evidence="1">
    <location>
        <begin position="26"/>
        <end position="46"/>
    </location>
</feature>
<dbReference type="OrthoDB" id="5419608at2759"/>
<keyword evidence="1" id="KW-0472">Membrane</keyword>
<comment type="caution">
    <text evidence="2">The sequence shown here is derived from an EMBL/GenBank/DDBJ whole genome shotgun (WGS) entry which is preliminary data.</text>
</comment>
<dbReference type="AlphaFoldDB" id="A0A1Q5QAA1"/>
<dbReference type="EMBL" id="LFMY01000002">
    <property type="protein sequence ID" value="OKL62821.1"/>
    <property type="molecule type" value="Genomic_DNA"/>
</dbReference>
<dbReference type="RefSeq" id="XP_020122942.1">
    <property type="nucleotide sequence ID" value="XM_020261393.1"/>
</dbReference>
<protein>
    <submittedName>
        <fullName evidence="2">Uncharacterized protein</fullName>
    </submittedName>
</protein>
<keyword evidence="3" id="KW-1185">Reference proteome</keyword>
<accession>A0A1Q5QAA1</accession>
<evidence type="ECO:0000313" key="2">
    <source>
        <dbReference type="EMBL" id="OKL62821.1"/>
    </source>
</evidence>
<sequence length="212" mass="21757">MSLHDTRKKRETIDVPAGYSSHFLKIIMRPTFVSLLIIAFALFSSAEIVERDSATTTAAYNYGSISAVLESFASAVSTAAPASVLSNVPAQTANLSNIAAPPSDFIPVIMTAVPMSVLGDILDSASRSSLASEFQNGTTPAWYQSLPSSIQSYLTVVRSQINEGALSSNVSATVATTSSSTAKAAPAVPAPTGAMAVNMLGALGIAGLALAL</sequence>
<evidence type="ECO:0000313" key="3">
    <source>
        <dbReference type="Proteomes" id="UP000214365"/>
    </source>
</evidence>
<name>A0A1Q5QAA1_TALAT</name>